<dbReference type="Proteomes" id="UP000078046">
    <property type="component" value="Unassembled WGS sequence"/>
</dbReference>
<dbReference type="PANTHER" id="PTHR13384:SF19">
    <property type="entry name" value="G PATCH DOMAIN-CONTAINING PROTEIN 1"/>
    <property type="match status" value="1"/>
</dbReference>
<dbReference type="GO" id="GO:0006397">
    <property type="term" value="P:mRNA processing"/>
    <property type="evidence" value="ECO:0007669"/>
    <property type="project" value="InterPro"/>
</dbReference>
<keyword evidence="3" id="KW-1185">Reference proteome</keyword>
<reference evidence="2 3" key="1">
    <citation type="submission" date="2016-04" db="EMBL/GenBank/DDBJ databases">
        <title>The genome of Intoshia linei affirms orthonectids as highly simplified spiralians.</title>
        <authorList>
            <person name="Mikhailov K.V."/>
            <person name="Slusarev G.S."/>
            <person name="Nikitin M.A."/>
            <person name="Logacheva M.D."/>
            <person name="Penin A."/>
            <person name="Aleoshin V."/>
            <person name="Panchin Y.V."/>
        </authorList>
    </citation>
    <scope>NUCLEOTIDE SEQUENCE [LARGE SCALE GENOMIC DNA]</scope>
    <source>
        <strain evidence="2">Intl2013</strain>
        <tissue evidence="2">Whole animal</tissue>
    </source>
</reference>
<evidence type="ECO:0000259" key="1">
    <source>
        <dbReference type="Pfam" id="PF07713"/>
    </source>
</evidence>
<organism evidence="2 3">
    <name type="scientific">Intoshia linei</name>
    <dbReference type="NCBI Taxonomy" id="1819745"/>
    <lineage>
        <taxon>Eukaryota</taxon>
        <taxon>Metazoa</taxon>
        <taxon>Spiralia</taxon>
        <taxon>Lophotrochozoa</taxon>
        <taxon>Mesozoa</taxon>
        <taxon>Orthonectida</taxon>
        <taxon>Rhopaluridae</taxon>
        <taxon>Intoshia</taxon>
    </lineage>
</organism>
<name>A0A177B2G4_9BILA</name>
<evidence type="ECO:0000313" key="2">
    <source>
        <dbReference type="EMBL" id="OAF68426.1"/>
    </source>
</evidence>
<proteinExistence type="predicted"/>
<dbReference type="GO" id="GO:0003723">
    <property type="term" value="F:RNA binding"/>
    <property type="evidence" value="ECO:0007669"/>
    <property type="project" value="TreeGrafter"/>
</dbReference>
<dbReference type="EMBL" id="LWCA01000448">
    <property type="protein sequence ID" value="OAF68426.1"/>
    <property type="molecule type" value="Genomic_DNA"/>
</dbReference>
<evidence type="ECO:0000313" key="3">
    <source>
        <dbReference type="Proteomes" id="UP000078046"/>
    </source>
</evidence>
<dbReference type="Pfam" id="PF07713">
    <property type="entry name" value="DUF1604"/>
    <property type="match status" value="1"/>
</dbReference>
<comment type="caution">
    <text evidence="2">The sequence shown here is derived from an EMBL/GenBank/DDBJ whole genome shotgun (WGS) entry which is preliminary data.</text>
</comment>
<dbReference type="OrthoDB" id="20507at2759"/>
<gene>
    <name evidence="2" type="ORF">A3Q56_03846</name>
</gene>
<protein>
    <recommendedName>
        <fullName evidence="1">G patch domain-containing protein</fullName>
    </recommendedName>
</protein>
<dbReference type="PANTHER" id="PTHR13384">
    <property type="entry name" value="G PATCH DOMAIN-CONTAINING PROTEIN 1"/>
    <property type="match status" value="1"/>
</dbReference>
<dbReference type="InterPro" id="IPR011666">
    <property type="entry name" value="DUF1604"/>
</dbReference>
<accession>A0A177B2G4</accession>
<feature type="domain" description="G patch" evidence="1">
    <location>
        <begin position="22"/>
        <end position="93"/>
    </location>
</feature>
<dbReference type="GO" id="GO:0005634">
    <property type="term" value="C:nucleus"/>
    <property type="evidence" value="ECO:0007669"/>
    <property type="project" value="TreeGrafter"/>
</dbReference>
<dbReference type="AlphaFoldDB" id="A0A177B2G4"/>
<sequence length="470" mass="53011">MTFYGTPLPPNETEQDRRKIERKKTIVTDNKGRQRFHGAFTGGFSAGHFNTVGTKEGWAPGSFKSSRSDRFKDFVSVAPQHYMDDDDYRESGAIALSTQGKYTNLKHPSTKLGSNVFDPVLSSLLTVREVTIGERFLRFIQTSEEDSVNDPSGKNEKIYSCSLPPQIKKDVVSDDLFFIQNLTHKSNFMGIDYTGLSGMSKINDFNDVSIGKSEKSSVFGNNRRGITGEAFGIGALEDEEDDEDIYKTQPLDSYTFSNQGSSEKNIDKDGSFVLIETASFEAERNLYFQSLYPLPEIPKGINLCYNPETDDLIQSYSSLSNRQDIQSLPQSILKKVTPNQTNTFNDDDQTPLYKGDYKISNKRIFVKPSEAIGTSSITDTFKYEAANKNYGALTRKVKEWIPNTTIFARFNIKNVKGKKRDHSSNFNDQFGEFSDQFANVKKKFEASNCNSLKCSVPMHVSLFKLAFFNF</sequence>